<dbReference type="AlphaFoldDB" id="A0A1M6V4P1"/>
<evidence type="ECO:0000313" key="1">
    <source>
        <dbReference type="EMBL" id="SHK76276.1"/>
    </source>
</evidence>
<name>A0A1M6V4P1_9RHOB</name>
<sequence length="48" mass="5370">MMDCKVELTHYAGSNEAMVGFFANPQEICTRLHGLENAGKTRLQDVRS</sequence>
<evidence type="ECO:0000313" key="2">
    <source>
        <dbReference type="Proteomes" id="UP000184191"/>
    </source>
</evidence>
<organism evidence="1 2">
    <name type="scientific">Roseovarius marisflavi</name>
    <dbReference type="NCBI Taxonomy" id="1054996"/>
    <lineage>
        <taxon>Bacteria</taxon>
        <taxon>Pseudomonadati</taxon>
        <taxon>Pseudomonadota</taxon>
        <taxon>Alphaproteobacteria</taxon>
        <taxon>Rhodobacterales</taxon>
        <taxon>Roseobacteraceae</taxon>
        <taxon>Roseovarius</taxon>
    </lineage>
</organism>
<dbReference type="EMBL" id="FRBN01000001">
    <property type="protein sequence ID" value="SHK76276.1"/>
    <property type="molecule type" value="Genomic_DNA"/>
</dbReference>
<keyword evidence="2" id="KW-1185">Reference proteome</keyword>
<dbReference type="Proteomes" id="UP000184191">
    <property type="component" value="Unassembled WGS sequence"/>
</dbReference>
<accession>A0A1M6V4P1</accession>
<reference evidence="2" key="1">
    <citation type="submission" date="2016-11" db="EMBL/GenBank/DDBJ databases">
        <authorList>
            <person name="Varghese N."/>
            <person name="Submissions S."/>
        </authorList>
    </citation>
    <scope>NUCLEOTIDE SEQUENCE [LARGE SCALE GENOMIC DNA]</scope>
    <source>
        <strain evidence="2">DSM 29327</strain>
    </source>
</reference>
<dbReference type="STRING" id="1054996.SAMN05444414_10195"/>
<proteinExistence type="predicted"/>
<gene>
    <name evidence="1" type="ORF">SAMN05444414_10195</name>
</gene>
<protein>
    <submittedName>
        <fullName evidence="1">Uncharacterized protein</fullName>
    </submittedName>
</protein>